<comment type="caution">
    <text evidence="1">The sequence shown here is derived from an EMBL/GenBank/DDBJ whole genome shotgun (WGS) entry which is preliminary data.</text>
</comment>
<organism evidence="1 2">
    <name type="scientific">Arachis hypogaea</name>
    <name type="common">Peanut</name>
    <dbReference type="NCBI Taxonomy" id="3818"/>
    <lineage>
        <taxon>Eukaryota</taxon>
        <taxon>Viridiplantae</taxon>
        <taxon>Streptophyta</taxon>
        <taxon>Embryophyta</taxon>
        <taxon>Tracheophyta</taxon>
        <taxon>Spermatophyta</taxon>
        <taxon>Magnoliopsida</taxon>
        <taxon>eudicotyledons</taxon>
        <taxon>Gunneridae</taxon>
        <taxon>Pentapetalae</taxon>
        <taxon>rosids</taxon>
        <taxon>fabids</taxon>
        <taxon>Fabales</taxon>
        <taxon>Fabaceae</taxon>
        <taxon>Papilionoideae</taxon>
        <taxon>50 kb inversion clade</taxon>
        <taxon>dalbergioids sensu lato</taxon>
        <taxon>Dalbergieae</taxon>
        <taxon>Pterocarpus clade</taxon>
        <taxon>Arachis</taxon>
    </lineage>
</organism>
<keyword evidence="2" id="KW-1185">Reference proteome</keyword>
<gene>
    <name evidence="1" type="ORF">Ahy_B03g068202</name>
</gene>
<evidence type="ECO:0000313" key="1">
    <source>
        <dbReference type="EMBL" id="RYR22913.1"/>
    </source>
</evidence>
<sequence length="17" mass="1952">MIHLTVSESVNPSRREP</sequence>
<dbReference type="AlphaFoldDB" id="A0A445A8Y0"/>
<dbReference type="Proteomes" id="UP000289738">
    <property type="component" value="Chromosome B03"/>
</dbReference>
<accession>A0A445A8Y0</accession>
<proteinExistence type="predicted"/>
<name>A0A445A8Y0_ARAHY</name>
<dbReference type="EMBL" id="SDMP01000013">
    <property type="protein sequence ID" value="RYR22913.1"/>
    <property type="molecule type" value="Genomic_DNA"/>
</dbReference>
<evidence type="ECO:0000313" key="2">
    <source>
        <dbReference type="Proteomes" id="UP000289738"/>
    </source>
</evidence>
<reference evidence="1 2" key="1">
    <citation type="submission" date="2019-01" db="EMBL/GenBank/DDBJ databases">
        <title>Sequencing of cultivated peanut Arachis hypogaea provides insights into genome evolution and oil improvement.</title>
        <authorList>
            <person name="Chen X."/>
        </authorList>
    </citation>
    <scope>NUCLEOTIDE SEQUENCE [LARGE SCALE GENOMIC DNA]</scope>
    <source>
        <strain evidence="2">cv. Fuhuasheng</strain>
        <tissue evidence="1">Leaves</tissue>
    </source>
</reference>
<protein>
    <submittedName>
        <fullName evidence="1">Uncharacterized protein</fullName>
    </submittedName>
</protein>